<evidence type="ECO:0000256" key="1">
    <source>
        <dbReference type="ARBA" id="ARBA00004434"/>
    </source>
</evidence>
<evidence type="ECO:0000256" key="3">
    <source>
        <dbReference type="ARBA" id="ARBA00022180"/>
    </source>
</evidence>
<evidence type="ECO:0000256" key="2">
    <source>
        <dbReference type="ARBA" id="ARBA00008958"/>
    </source>
</evidence>
<accession>A0A3M6TAJ3</accession>
<keyword evidence="6" id="KW-0812">Transmembrane</keyword>
<dbReference type="Pfam" id="PF10161">
    <property type="entry name" value="DDDD"/>
    <property type="match status" value="1"/>
</dbReference>
<evidence type="ECO:0000256" key="6">
    <source>
        <dbReference type="ARBA" id="ARBA00022692"/>
    </source>
</evidence>
<dbReference type="PANTHER" id="PTHR33904:SF1">
    <property type="entry name" value="ESSENTIAL MCU REGULATOR, MITOCHONDRIAL"/>
    <property type="match status" value="1"/>
</dbReference>
<reference evidence="15 16" key="1">
    <citation type="journal article" date="2018" name="Sci. Rep.">
        <title>Comparative analysis of the Pocillopora damicornis genome highlights role of immune system in coral evolution.</title>
        <authorList>
            <person name="Cunning R."/>
            <person name="Bay R.A."/>
            <person name="Gillette P."/>
            <person name="Baker A.C."/>
            <person name="Traylor-Knowles N."/>
        </authorList>
    </citation>
    <scope>NUCLEOTIDE SEQUENCE [LARGE SCALE GENOMIC DNA]</scope>
    <source>
        <strain evidence="15">RSMAS</strain>
        <tissue evidence="15">Whole animal</tissue>
    </source>
</reference>
<evidence type="ECO:0000256" key="14">
    <source>
        <dbReference type="RuleBase" id="RU369077"/>
    </source>
</evidence>
<dbReference type="GO" id="GO:1990246">
    <property type="term" value="C:uniplex complex"/>
    <property type="evidence" value="ECO:0007669"/>
    <property type="project" value="UniProtKB-UniRule"/>
</dbReference>
<dbReference type="AlphaFoldDB" id="A0A3M6TAJ3"/>
<keyword evidence="9 14" id="KW-0809">Transit peptide</keyword>
<keyword evidence="10" id="KW-1133">Transmembrane helix</keyword>
<evidence type="ECO:0000313" key="16">
    <source>
        <dbReference type="Proteomes" id="UP000275408"/>
    </source>
</evidence>
<dbReference type="InterPro" id="IPR018782">
    <property type="entry name" value="MCU_reg"/>
</dbReference>
<evidence type="ECO:0000256" key="8">
    <source>
        <dbReference type="ARBA" id="ARBA00022837"/>
    </source>
</evidence>
<keyword evidence="5 14" id="KW-0109">Calcium transport</keyword>
<evidence type="ECO:0000256" key="10">
    <source>
        <dbReference type="ARBA" id="ARBA00022989"/>
    </source>
</evidence>
<sequence length="85" mass="9664">MFQFLLKRTLSQARHALRFESLQLTKTASLSSHIKREPSSTSIGITKVMVVLVPGMYFGGRLGRNLAEFLDEWSIFNAEDDDEDD</sequence>
<evidence type="ECO:0000256" key="4">
    <source>
        <dbReference type="ARBA" id="ARBA00022448"/>
    </source>
</evidence>
<evidence type="ECO:0000256" key="12">
    <source>
        <dbReference type="ARBA" id="ARBA00023128"/>
    </source>
</evidence>
<gene>
    <name evidence="15" type="ORF">pdam_00011837</name>
</gene>
<comment type="function">
    <text evidence="14">Essential regulatory subunit of the mitochondrial calcium uniporter complex (uniplex), a complex that mediates calcium uptake into mitochondria.</text>
</comment>
<keyword evidence="7 14" id="KW-0999">Mitochondrion inner membrane</keyword>
<dbReference type="PANTHER" id="PTHR33904">
    <property type="entry name" value="ESSENTIAL MCU REGULATOR, MITOCHONDRIAL"/>
    <property type="match status" value="1"/>
</dbReference>
<comment type="similarity">
    <text evidence="2 14">Belongs to the SMDT1/EMRE family.</text>
</comment>
<evidence type="ECO:0000256" key="7">
    <source>
        <dbReference type="ARBA" id="ARBA00022792"/>
    </source>
</evidence>
<keyword evidence="4 14" id="KW-0813">Transport</keyword>
<evidence type="ECO:0000256" key="5">
    <source>
        <dbReference type="ARBA" id="ARBA00022568"/>
    </source>
</evidence>
<evidence type="ECO:0000256" key="11">
    <source>
        <dbReference type="ARBA" id="ARBA00023065"/>
    </source>
</evidence>
<keyword evidence="11 14" id="KW-0406">Ion transport</keyword>
<comment type="subcellular location">
    <subcellularLocation>
        <location evidence="1 14">Mitochondrion inner membrane</location>
        <topology evidence="1 14">Single-pass membrane protein</topology>
    </subcellularLocation>
</comment>
<keyword evidence="13" id="KW-0472">Membrane</keyword>
<organism evidence="15 16">
    <name type="scientific">Pocillopora damicornis</name>
    <name type="common">Cauliflower coral</name>
    <name type="synonym">Millepora damicornis</name>
    <dbReference type="NCBI Taxonomy" id="46731"/>
    <lineage>
        <taxon>Eukaryota</taxon>
        <taxon>Metazoa</taxon>
        <taxon>Cnidaria</taxon>
        <taxon>Anthozoa</taxon>
        <taxon>Hexacorallia</taxon>
        <taxon>Scleractinia</taxon>
        <taxon>Astrocoeniina</taxon>
        <taxon>Pocilloporidae</taxon>
        <taxon>Pocillopora</taxon>
    </lineage>
</organism>
<proteinExistence type="inferred from homology"/>
<name>A0A3M6TAJ3_POCDA</name>
<evidence type="ECO:0000313" key="15">
    <source>
        <dbReference type="EMBL" id="RMX38412.1"/>
    </source>
</evidence>
<comment type="caution">
    <text evidence="15">The sequence shown here is derived from an EMBL/GenBank/DDBJ whole genome shotgun (WGS) entry which is preliminary data.</text>
</comment>
<dbReference type="EMBL" id="RCHS01004016">
    <property type="protein sequence ID" value="RMX38412.1"/>
    <property type="molecule type" value="Genomic_DNA"/>
</dbReference>
<evidence type="ECO:0000256" key="13">
    <source>
        <dbReference type="ARBA" id="ARBA00023136"/>
    </source>
</evidence>
<protein>
    <recommendedName>
        <fullName evidence="3 14">Essential MCU regulator, mitochondrial</fullName>
    </recommendedName>
    <alternativeName>
        <fullName evidence="14">Single-pass membrane protein with aspartate-rich tail 1, mitochondrial</fullName>
    </alternativeName>
</protein>
<dbReference type="Proteomes" id="UP000275408">
    <property type="component" value="Unassembled WGS sequence"/>
</dbReference>
<dbReference type="GO" id="GO:0036444">
    <property type="term" value="P:calcium import into the mitochondrion"/>
    <property type="evidence" value="ECO:0007669"/>
    <property type="project" value="UniProtKB-UniRule"/>
</dbReference>
<keyword evidence="8 14" id="KW-0106">Calcium</keyword>
<keyword evidence="16" id="KW-1185">Reference proteome</keyword>
<keyword evidence="12 14" id="KW-0496">Mitochondrion</keyword>
<comment type="subunit">
    <text evidence="14">Component of the uniplex complex. Interacts (via the transmembrane region) with MCU (via the first transmembrane region); the interaction is direct.</text>
</comment>
<dbReference type="GO" id="GO:0051560">
    <property type="term" value="P:mitochondrial calcium ion homeostasis"/>
    <property type="evidence" value="ECO:0007669"/>
    <property type="project" value="UniProtKB-UniRule"/>
</dbReference>
<dbReference type="STRING" id="46731.A0A3M6TAJ3"/>
<evidence type="ECO:0000256" key="9">
    <source>
        <dbReference type="ARBA" id="ARBA00022946"/>
    </source>
</evidence>